<protein>
    <submittedName>
        <fullName evidence="1">Unnamed protein product</fullName>
    </submittedName>
</protein>
<organism evidence="1 2">
    <name type="scientific">Ambrosiozyma monospora</name>
    <name type="common">Yeast</name>
    <name type="synonym">Endomycopsis monosporus</name>
    <dbReference type="NCBI Taxonomy" id="43982"/>
    <lineage>
        <taxon>Eukaryota</taxon>
        <taxon>Fungi</taxon>
        <taxon>Dikarya</taxon>
        <taxon>Ascomycota</taxon>
        <taxon>Saccharomycotina</taxon>
        <taxon>Pichiomycetes</taxon>
        <taxon>Pichiales</taxon>
        <taxon>Pichiaceae</taxon>
        <taxon>Ambrosiozyma</taxon>
    </lineage>
</organism>
<sequence length="670" mass="76406">MILNWRVVFEKNITNTDKNLIAALTKVRRSGITTIIKSFSELMPALFEIYHFAATKHQILSVYGSTKETKFLAISNAVFDSIVHILDIAIARQDSYIHLFNELLNKSLPDIGDFLVTDLIHIFGNYETEWNATGRAVCRVSVLVLSIAINSFSDRKTFYTSIMSFGGTVSQFLSCDKDTFFSDQLELIQNLELILEALHAVLDDYECTKLIASWSNSIGLRGLGVLSQLSTNALTNKKKSKEHRIIVSKLLFLNRCMCGFLVGTQTLAARELLFSTCVAQAMQVLLYKTIDLDASRLALSVIMSAINAIFGEEKKVPDDYTELYVPFIKLMSVICDAFNRYFKYCEEKKLFTPKRSFTQLFPPAYPFPELTVDSTVQDESVVEVLVEMSVIVATLSKMHHEVDNPIVVHYVDVIHYTGDLSALDPFVGLEAQKIYSMDTLSSENQLREEKHLSVITLAAMRKMCHPSYFPGAKWITLKAFCNEAYASFLALCKDIIYVPPPNEPEAFDTNFWTDYIYITFKCSTSKPSSIEHLSAIPQKACFNITNDARNVVSEAMYFSWNRLGWDASEEEKQRFGLVRFGGYQRKLYAESEDDFRIVYEILLCCMQRNTECLKWGTRMYWSIVASEWCTKQNLYDIERASISGFHISLWMLKMKLTNQLCNSLILCLNS</sequence>
<evidence type="ECO:0000313" key="2">
    <source>
        <dbReference type="Proteomes" id="UP001165064"/>
    </source>
</evidence>
<proteinExistence type="predicted"/>
<comment type="caution">
    <text evidence="1">The sequence shown here is derived from an EMBL/GenBank/DDBJ whole genome shotgun (WGS) entry which is preliminary data.</text>
</comment>
<evidence type="ECO:0000313" key="1">
    <source>
        <dbReference type="EMBL" id="GME79713.1"/>
    </source>
</evidence>
<name>A0ACB5T290_AMBMO</name>
<dbReference type="EMBL" id="BSXS01002713">
    <property type="protein sequence ID" value="GME79713.1"/>
    <property type="molecule type" value="Genomic_DNA"/>
</dbReference>
<keyword evidence="2" id="KW-1185">Reference proteome</keyword>
<accession>A0ACB5T290</accession>
<gene>
    <name evidence="1" type="ORF">Amon02_000409400</name>
</gene>
<dbReference type="Proteomes" id="UP001165064">
    <property type="component" value="Unassembled WGS sequence"/>
</dbReference>
<reference evidence="1" key="1">
    <citation type="submission" date="2023-04" db="EMBL/GenBank/DDBJ databases">
        <title>Ambrosiozyma monospora NBRC 10751.</title>
        <authorList>
            <person name="Ichikawa N."/>
            <person name="Sato H."/>
            <person name="Tonouchi N."/>
        </authorList>
    </citation>
    <scope>NUCLEOTIDE SEQUENCE</scope>
    <source>
        <strain evidence="1">NBRC 10751</strain>
    </source>
</reference>